<evidence type="ECO:0000259" key="8">
    <source>
        <dbReference type="Pfam" id="PF02397"/>
    </source>
</evidence>
<keyword evidence="4 7" id="KW-0812">Transmembrane</keyword>
<evidence type="ECO:0000256" key="6">
    <source>
        <dbReference type="ARBA" id="ARBA00023136"/>
    </source>
</evidence>
<dbReference type="PANTHER" id="PTHR30576:SF10">
    <property type="entry name" value="SLL5057 PROTEIN"/>
    <property type="match status" value="1"/>
</dbReference>
<gene>
    <name evidence="9" type="ORF">GCM10010305_35440</name>
</gene>
<comment type="similarity">
    <text evidence="2">Belongs to the bacterial sugar transferase family.</text>
</comment>
<keyword evidence="10" id="KW-1185">Reference proteome</keyword>
<evidence type="ECO:0000256" key="1">
    <source>
        <dbReference type="ARBA" id="ARBA00004141"/>
    </source>
</evidence>
<feature type="transmembrane region" description="Helical" evidence="7">
    <location>
        <begin position="280"/>
        <end position="302"/>
    </location>
</feature>
<dbReference type="PANTHER" id="PTHR30576">
    <property type="entry name" value="COLANIC BIOSYNTHESIS UDP-GLUCOSE LIPID CARRIER TRANSFERASE"/>
    <property type="match status" value="1"/>
</dbReference>
<feature type="transmembrane region" description="Helical" evidence="7">
    <location>
        <begin position="43"/>
        <end position="67"/>
    </location>
</feature>
<dbReference type="InterPro" id="IPR017475">
    <property type="entry name" value="EPS_sugar_tfrase"/>
</dbReference>
<dbReference type="NCBIfam" id="TIGR03025">
    <property type="entry name" value="EPS_sugtrans"/>
    <property type="match status" value="1"/>
</dbReference>
<reference evidence="9" key="1">
    <citation type="journal article" date="2014" name="Int. J. Syst. Evol. Microbiol.">
        <title>Complete genome sequence of Corynebacterium casei LMG S-19264T (=DSM 44701T), isolated from a smear-ripened cheese.</title>
        <authorList>
            <consortium name="US DOE Joint Genome Institute (JGI-PGF)"/>
            <person name="Walter F."/>
            <person name="Albersmeier A."/>
            <person name="Kalinowski J."/>
            <person name="Ruckert C."/>
        </authorList>
    </citation>
    <scope>NUCLEOTIDE SEQUENCE</scope>
    <source>
        <strain evidence="9">JCM 4518</strain>
    </source>
</reference>
<evidence type="ECO:0000256" key="2">
    <source>
        <dbReference type="ARBA" id="ARBA00006464"/>
    </source>
</evidence>
<evidence type="ECO:0000256" key="5">
    <source>
        <dbReference type="ARBA" id="ARBA00022989"/>
    </source>
</evidence>
<dbReference type="GO" id="GO:0016780">
    <property type="term" value="F:phosphotransferase activity, for other substituted phosphate groups"/>
    <property type="evidence" value="ECO:0007669"/>
    <property type="project" value="TreeGrafter"/>
</dbReference>
<dbReference type="Pfam" id="PF02397">
    <property type="entry name" value="Bac_transf"/>
    <property type="match status" value="1"/>
</dbReference>
<accession>A0A918T7I7</accession>
<feature type="transmembrane region" description="Helical" evidence="7">
    <location>
        <begin position="104"/>
        <end position="124"/>
    </location>
</feature>
<sequence>MTDWEQRYRRIVIIGDTAATALVVASIGEFFGARDAANWHEKWGILAFCTELLVLGALAVSRAWAPAVLGQGAEEFRRLGRSLFTATVVLALGGIALTSRNIKLWIFVAIPAIALVTMTVRYLLRLWLHKQRKEGRCLRPVLAAGSPDTVRDLIDRTRRFPHIGWRIDAVCTTDGHGPEDDRIDGVPVVGPLADVAGHVRRDGYRVVAVTPDPHWSPDRLRRLAWNLEGSDAEMVVAPVLMEVAGPRLHVDAVLGIPLLRVSMPAFTGGRRAVKGVVDRLGAAVLLVLFAPVLAAVGLLVLLDSRGGAFYRQRRVGKDGREFTILKFRTMVVGADRARDALADLNEGAGPLFKLRRDPRVTRVGAVLRRYSLDELPQLFNVLAGSMSLVGPRPPLPEESAAYGPDIRRRLLVKPGLTGLWQISGRSDLPWEEAVRLDLRYVEDWSLALDTVILWKTLRAVFYGQGAY</sequence>
<evidence type="ECO:0000256" key="4">
    <source>
        <dbReference type="ARBA" id="ARBA00022692"/>
    </source>
</evidence>
<dbReference type="InterPro" id="IPR003362">
    <property type="entry name" value="Bact_transf"/>
</dbReference>
<feature type="transmembrane region" description="Helical" evidence="7">
    <location>
        <begin position="79"/>
        <end position="98"/>
    </location>
</feature>
<dbReference type="EMBL" id="BMUL01000008">
    <property type="protein sequence ID" value="GHA88696.1"/>
    <property type="molecule type" value="Genomic_DNA"/>
</dbReference>
<organism evidence="9 10">
    <name type="scientific">Streptomyces termitum</name>
    <dbReference type="NCBI Taxonomy" id="67368"/>
    <lineage>
        <taxon>Bacteria</taxon>
        <taxon>Bacillati</taxon>
        <taxon>Actinomycetota</taxon>
        <taxon>Actinomycetes</taxon>
        <taxon>Kitasatosporales</taxon>
        <taxon>Streptomycetaceae</taxon>
        <taxon>Streptomyces</taxon>
    </lineage>
</organism>
<dbReference type="AlphaFoldDB" id="A0A918T7I7"/>
<protein>
    <submittedName>
        <fullName evidence="9">Exopolysaccharide biosynthesis polyprenyl glycosylphosphotransferase</fullName>
    </submittedName>
</protein>
<evidence type="ECO:0000313" key="9">
    <source>
        <dbReference type="EMBL" id="GHA88696.1"/>
    </source>
</evidence>
<comment type="caution">
    <text evidence="9">The sequence shown here is derived from an EMBL/GenBank/DDBJ whole genome shotgun (WGS) entry which is preliminary data.</text>
</comment>
<name>A0A918T7I7_9ACTN</name>
<proteinExistence type="inferred from homology"/>
<evidence type="ECO:0000256" key="7">
    <source>
        <dbReference type="SAM" id="Phobius"/>
    </source>
</evidence>
<evidence type="ECO:0000313" key="10">
    <source>
        <dbReference type="Proteomes" id="UP000644020"/>
    </source>
</evidence>
<keyword evidence="5 7" id="KW-1133">Transmembrane helix</keyword>
<reference evidence="9" key="2">
    <citation type="submission" date="2020-09" db="EMBL/GenBank/DDBJ databases">
        <authorList>
            <person name="Sun Q."/>
            <person name="Ohkuma M."/>
        </authorList>
    </citation>
    <scope>NUCLEOTIDE SEQUENCE</scope>
    <source>
        <strain evidence="9">JCM 4518</strain>
    </source>
</reference>
<keyword evidence="3" id="KW-0808">Transferase</keyword>
<dbReference type="GO" id="GO:0016020">
    <property type="term" value="C:membrane"/>
    <property type="evidence" value="ECO:0007669"/>
    <property type="project" value="UniProtKB-SubCell"/>
</dbReference>
<feature type="transmembrane region" description="Helical" evidence="7">
    <location>
        <begin position="12"/>
        <end position="31"/>
    </location>
</feature>
<comment type="subcellular location">
    <subcellularLocation>
        <location evidence="1">Membrane</location>
        <topology evidence="1">Multi-pass membrane protein</topology>
    </subcellularLocation>
</comment>
<feature type="domain" description="Bacterial sugar transferase" evidence="8">
    <location>
        <begin position="274"/>
        <end position="461"/>
    </location>
</feature>
<evidence type="ECO:0000256" key="3">
    <source>
        <dbReference type="ARBA" id="ARBA00022679"/>
    </source>
</evidence>
<keyword evidence="6 7" id="KW-0472">Membrane</keyword>
<dbReference type="Proteomes" id="UP000644020">
    <property type="component" value="Unassembled WGS sequence"/>
</dbReference>